<accession>A0A834L6I7</accession>
<organism evidence="1 2">
    <name type="scientific">Rhododendron simsii</name>
    <name type="common">Sims's rhododendron</name>
    <dbReference type="NCBI Taxonomy" id="118357"/>
    <lineage>
        <taxon>Eukaryota</taxon>
        <taxon>Viridiplantae</taxon>
        <taxon>Streptophyta</taxon>
        <taxon>Embryophyta</taxon>
        <taxon>Tracheophyta</taxon>
        <taxon>Spermatophyta</taxon>
        <taxon>Magnoliopsida</taxon>
        <taxon>eudicotyledons</taxon>
        <taxon>Gunneridae</taxon>
        <taxon>Pentapetalae</taxon>
        <taxon>asterids</taxon>
        <taxon>Ericales</taxon>
        <taxon>Ericaceae</taxon>
        <taxon>Ericoideae</taxon>
        <taxon>Rhodoreae</taxon>
        <taxon>Rhododendron</taxon>
    </lineage>
</organism>
<evidence type="ECO:0000313" key="1">
    <source>
        <dbReference type="EMBL" id="KAF7119847.1"/>
    </source>
</evidence>
<reference evidence="1" key="1">
    <citation type="submission" date="2019-11" db="EMBL/GenBank/DDBJ databases">
        <authorList>
            <person name="Liu Y."/>
            <person name="Hou J."/>
            <person name="Li T.-Q."/>
            <person name="Guan C.-H."/>
            <person name="Wu X."/>
            <person name="Wu H.-Z."/>
            <person name="Ling F."/>
            <person name="Zhang R."/>
            <person name="Shi X.-G."/>
            <person name="Ren J.-P."/>
            <person name="Chen E.-F."/>
            <person name="Sun J.-M."/>
        </authorList>
    </citation>
    <scope>NUCLEOTIDE SEQUENCE</scope>
    <source>
        <strain evidence="1">Adult_tree_wgs_1</strain>
        <tissue evidence="1">Leaves</tissue>
    </source>
</reference>
<dbReference type="Proteomes" id="UP000626092">
    <property type="component" value="Unassembled WGS sequence"/>
</dbReference>
<dbReference type="AlphaFoldDB" id="A0A834L6I7"/>
<dbReference type="EMBL" id="WJXA01000013">
    <property type="protein sequence ID" value="KAF7119847.1"/>
    <property type="molecule type" value="Genomic_DNA"/>
</dbReference>
<proteinExistence type="predicted"/>
<sequence length="118" mass="12770">MYKFPVIFQLGEVVEKATELKKTIMDKAKEFLTLNEEVVSETVSRLTVPPDRVGGIDDDDISSVDIALKGIRVDRVQPGLIICSFPRLADRTGNFATGAISYLVDALGGAVAYVEGPP</sequence>
<evidence type="ECO:0000313" key="2">
    <source>
        <dbReference type="Proteomes" id="UP000626092"/>
    </source>
</evidence>
<comment type="caution">
    <text evidence="1">The sequence shown here is derived from an EMBL/GenBank/DDBJ whole genome shotgun (WGS) entry which is preliminary data.</text>
</comment>
<protein>
    <submittedName>
        <fullName evidence="1">Uncharacterized protein</fullName>
    </submittedName>
</protein>
<gene>
    <name evidence="1" type="ORF">RHSIM_Rhsim13G0073500</name>
</gene>
<name>A0A834L6I7_RHOSS</name>
<keyword evidence="2" id="KW-1185">Reference proteome</keyword>
<dbReference type="OrthoDB" id="46529at2759"/>